<name>A0A1R3JPK2_9ROSI</name>
<gene>
    <name evidence="2" type="ORF">COLO4_15118</name>
</gene>
<sequence length="123" mass="13625">MASDSRVLLRLPSPFNLSVQFQTAYRWRKLRKIEDKVRALQERLCKLVENEESTNSATSSQCGPALARPARCPLAAVRPSVGQACLAGPRGLPSWPGSSGQLPDRRRQFRPPASPTAPNLHFF</sequence>
<comment type="caution">
    <text evidence="2">The sequence shown here is derived from an EMBL/GenBank/DDBJ whole genome shotgun (WGS) entry which is preliminary data.</text>
</comment>
<keyword evidence="3" id="KW-1185">Reference proteome</keyword>
<proteinExistence type="predicted"/>
<dbReference type="PANTHER" id="PTHR36794:SF1">
    <property type="entry name" value="TRANSMEMBRANE PROTEIN"/>
    <property type="match status" value="1"/>
</dbReference>
<feature type="region of interest" description="Disordered" evidence="1">
    <location>
        <begin position="89"/>
        <end position="123"/>
    </location>
</feature>
<dbReference type="AlphaFoldDB" id="A0A1R3JPK2"/>
<accession>A0A1R3JPK2</accession>
<evidence type="ECO:0000313" key="2">
    <source>
        <dbReference type="EMBL" id="OMO96730.1"/>
    </source>
</evidence>
<dbReference type="PANTHER" id="PTHR36794">
    <property type="entry name" value="TRANSMEMBRANE PROTEIN"/>
    <property type="match status" value="1"/>
</dbReference>
<evidence type="ECO:0000313" key="3">
    <source>
        <dbReference type="Proteomes" id="UP000187203"/>
    </source>
</evidence>
<organism evidence="2 3">
    <name type="scientific">Corchorus olitorius</name>
    <dbReference type="NCBI Taxonomy" id="93759"/>
    <lineage>
        <taxon>Eukaryota</taxon>
        <taxon>Viridiplantae</taxon>
        <taxon>Streptophyta</taxon>
        <taxon>Embryophyta</taxon>
        <taxon>Tracheophyta</taxon>
        <taxon>Spermatophyta</taxon>
        <taxon>Magnoliopsida</taxon>
        <taxon>eudicotyledons</taxon>
        <taxon>Gunneridae</taxon>
        <taxon>Pentapetalae</taxon>
        <taxon>rosids</taxon>
        <taxon>malvids</taxon>
        <taxon>Malvales</taxon>
        <taxon>Malvaceae</taxon>
        <taxon>Grewioideae</taxon>
        <taxon>Apeibeae</taxon>
        <taxon>Corchorus</taxon>
    </lineage>
</organism>
<dbReference type="STRING" id="93759.A0A1R3JPK2"/>
<protein>
    <submittedName>
        <fullName evidence="2">Uncharacterized protein</fullName>
    </submittedName>
</protein>
<dbReference type="EMBL" id="AWUE01015568">
    <property type="protein sequence ID" value="OMO96730.1"/>
    <property type="molecule type" value="Genomic_DNA"/>
</dbReference>
<evidence type="ECO:0000256" key="1">
    <source>
        <dbReference type="SAM" id="MobiDB-lite"/>
    </source>
</evidence>
<reference evidence="3" key="1">
    <citation type="submission" date="2013-09" db="EMBL/GenBank/DDBJ databases">
        <title>Corchorus olitorius genome sequencing.</title>
        <authorList>
            <person name="Alam M."/>
            <person name="Haque M.S."/>
            <person name="Islam M.S."/>
            <person name="Emdad E.M."/>
            <person name="Islam M.M."/>
            <person name="Ahmed B."/>
            <person name="Halim A."/>
            <person name="Hossen Q.M.M."/>
            <person name="Hossain M.Z."/>
            <person name="Ahmed R."/>
            <person name="Khan M.M."/>
            <person name="Islam R."/>
            <person name="Rashid M.M."/>
            <person name="Khan S.A."/>
            <person name="Rahman M.S."/>
            <person name="Alam M."/>
            <person name="Yahiya A.S."/>
            <person name="Khan M.S."/>
            <person name="Azam M.S."/>
            <person name="Haque T."/>
            <person name="Lashkar M.Z.H."/>
            <person name="Akhand A.I."/>
            <person name="Morshed G."/>
            <person name="Roy S."/>
            <person name="Uddin K.S."/>
            <person name="Rabeya T."/>
            <person name="Hossain A.S."/>
            <person name="Chowdhury A."/>
            <person name="Snigdha A.R."/>
            <person name="Mortoza M.S."/>
            <person name="Matin S.A."/>
            <person name="Hoque S.M.E."/>
            <person name="Islam M.K."/>
            <person name="Roy D.K."/>
            <person name="Haider R."/>
            <person name="Moosa M.M."/>
            <person name="Elias S.M."/>
            <person name="Hasan A.M."/>
            <person name="Jahan S."/>
            <person name="Shafiuddin M."/>
            <person name="Mahmood N."/>
            <person name="Shommy N.S."/>
        </authorList>
    </citation>
    <scope>NUCLEOTIDE SEQUENCE [LARGE SCALE GENOMIC DNA]</scope>
    <source>
        <strain evidence="3">cv. O-4</strain>
    </source>
</reference>
<dbReference type="Proteomes" id="UP000187203">
    <property type="component" value="Unassembled WGS sequence"/>
</dbReference>